<dbReference type="HAMAP" id="MF_00134_B">
    <property type="entry name" value="IGPS_B"/>
    <property type="match status" value="1"/>
</dbReference>
<dbReference type="EMBL" id="CP036261">
    <property type="protein sequence ID" value="QDS89289.1"/>
    <property type="molecule type" value="Genomic_DNA"/>
</dbReference>
<dbReference type="PANTHER" id="PTHR22854">
    <property type="entry name" value="TRYPTOPHAN BIOSYNTHESIS PROTEIN"/>
    <property type="match status" value="1"/>
</dbReference>
<evidence type="ECO:0000256" key="1">
    <source>
        <dbReference type="ARBA" id="ARBA00001633"/>
    </source>
</evidence>
<dbReference type="RefSeq" id="WP_145346918.1">
    <property type="nucleotide sequence ID" value="NZ_CP036261.1"/>
</dbReference>
<dbReference type="SUPFAM" id="SSF51366">
    <property type="entry name" value="Ribulose-phoshate binding barrel"/>
    <property type="match status" value="1"/>
</dbReference>
<organism evidence="10 11">
    <name type="scientific">Rosistilla ulvae</name>
    <dbReference type="NCBI Taxonomy" id="1930277"/>
    <lineage>
        <taxon>Bacteria</taxon>
        <taxon>Pseudomonadati</taxon>
        <taxon>Planctomycetota</taxon>
        <taxon>Planctomycetia</taxon>
        <taxon>Pirellulales</taxon>
        <taxon>Pirellulaceae</taxon>
        <taxon>Rosistilla</taxon>
    </lineage>
</organism>
<keyword evidence="6 8" id="KW-0057">Aromatic amino acid biosynthesis</keyword>
<proteinExistence type="inferred from homology"/>
<dbReference type="UniPathway" id="UPA00035">
    <property type="reaction ID" value="UER00043"/>
</dbReference>
<dbReference type="Pfam" id="PF00218">
    <property type="entry name" value="IGPS"/>
    <property type="match status" value="1"/>
</dbReference>
<evidence type="ECO:0000259" key="9">
    <source>
        <dbReference type="Pfam" id="PF00218"/>
    </source>
</evidence>
<evidence type="ECO:0000256" key="7">
    <source>
        <dbReference type="ARBA" id="ARBA00023239"/>
    </source>
</evidence>
<evidence type="ECO:0000256" key="3">
    <source>
        <dbReference type="ARBA" id="ARBA00022605"/>
    </source>
</evidence>
<keyword evidence="5 8" id="KW-0822">Tryptophan biosynthesis</keyword>
<dbReference type="InterPro" id="IPR045186">
    <property type="entry name" value="Indole-3-glycerol_P_synth"/>
</dbReference>
<reference evidence="10 11" key="1">
    <citation type="submission" date="2019-02" db="EMBL/GenBank/DDBJ databases">
        <title>Deep-cultivation of Planctomycetes and their phenomic and genomic characterization uncovers novel biology.</title>
        <authorList>
            <person name="Wiegand S."/>
            <person name="Jogler M."/>
            <person name="Boedeker C."/>
            <person name="Pinto D."/>
            <person name="Vollmers J."/>
            <person name="Rivas-Marin E."/>
            <person name="Kohn T."/>
            <person name="Peeters S.H."/>
            <person name="Heuer A."/>
            <person name="Rast P."/>
            <person name="Oberbeckmann S."/>
            <person name="Bunk B."/>
            <person name="Jeske O."/>
            <person name="Meyerdierks A."/>
            <person name="Storesund J.E."/>
            <person name="Kallscheuer N."/>
            <person name="Luecker S."/>
            <person name="Lage O.M."/>
            <person name="Pohl T."/>
            <person name="Merkel B.J."/>
            <person name="Hornburger P."/>
            <person name="Mueller R.-W."/>
            <person name="Bruemmer F."/>
            <person name="Labrenz M."/>
            <person name="Spormann A.M."/>
            <person name="Op den Camp H."/>
            <person name="Overmann J."/>
            <person name="Amann R."/>
            <person name="Jetten M.S.M."/>
            <person name="Mascher T."/>
            <person name="Medema M.H."/>
            <person name="Devos D.P."/>
            <person name="Kaster A.-K."/>
            <person name="Ovreas L."/>
            <person name="Rohde M."/>
            <person name="Galperin M.Y."/>
            <person name="Jogler C."/>
        </authorList>
    </citation>
    <scope>NUCLEOTIDE SEQUENCE [LARGE SCALE GENOMIC DNA]</scope>
    <source>
        <strain evidence="10 11">EC9</strain>
    </source>
</reference>
<evidence type="ECO:0000313" key="11">
    <source>
        <dbReference type="Proteomes" id="UP000319557"/>
    </source>
</evidence>
<protein>
    <recommendedName>
        <fullName evidence="8">Indole-3-glycerol phosphate synthase</fullName>
        <shortName evidence="8">IGPS</shortName>
        <ecNumber evidence="8">4.1.1.48</ecNumber>
    </recommendedName>
</protein>
<dbReference type="InterPro" id="IPR011060">
    <property type="entry name" value="RibuloseP-bd_barrel"/>
</dbReference>
<dbReference type="PROSITE" id="PS00614">
    <property type="entry name" value="IGPS"/>
    <property type="match status" value="1"/>
</dbReference>
<keyword evidence="3 8" id="KW-0028">Amino-acid biosynthesis</keyword>
<comment type="similarity">
    <text evidence="8">Belongs to the TrpC family.</text>
</comment>
<dbReference type="CDD" id="cd00331">
    <property type="entry name" value="IGPS"/>
    <property type="match status" value="1"/>
</dbReference>
<dbReference type="NCBIfam" id="NF001377">
    <property type="entry name" value="PRK00278.2-4"/>
    <property type="match status" value="1"/>
</dbReference>
<dbReference type="Proteomes" id="UP000319557">
    <property type="component" value="Chromosome"/>
</dbReference>
<dbReference type="KEGG" id="ruv:EC9_34860"/>
<keyword evidence="7 8" id="KW-0456">Lyase</keyword>
<sequence>MSTILDTIIAKKHEELAAAKRVRPIEQLEALAAAAAAPLDFHAALAATDEVRLIAEVKKASPSAGIIREDFDPVAIATTYANSGAACISVLTDESFFQGNLEFLRQIRAAVQIPLLRKDFIIDRYQLLEARAAGADCVLLIAECLSAEQLITLHRQAGELGLQTLIEFYDDENLPAVLATEGRLIGVNNRDLRTFHTDLGHTIRMRSQIPADRLLVGESGIRTNEDVKSLGAAGVKAILVGESLMRQSDIGQAVRTLLGKS</sequence>
<dbReference type="OrthoDB" id="9804217at2"/>
<dbReference type="GO" id="GO:0004425">
    <property type="term" value="F:indole-3-glycerol-phosphate synthase activity"/>
    <property type="evidence" value="ECO:0007669"/>
    <property type="project" value="UniProtKB-UniRule"/>
</dbReference>
<evidence type="ECO:0000256" key="8">
    <source>
        <dbReference type="HAMAP-Rule" id="MF_00134"/>
    </source>
</evidence>
<name>A0A517M358_9BACT</name>
<accession>A0A517M358</accession>
<comment type="catalytic activity">
    <reaction evidence="1 8">
        <text>1-(2-carboxyphenylamino)-1-deoxy-D-ribulose 5-phosphate + H(+) = (1S,2R)-1-C-(indol-3-yl)glycerol 3-phosphate + CO2 + H2O</text>
        <dbReference type="Rhea" id="RHEA:23476"/>
        <dbReference type="ChEBI" id="CHEBI:15377"/>
        <dbReference type="ChEBI" id="CHEBI:15378"/>
        <dbReference type="ChEBI" id="CHEBI:16526"/>
        <dbReference type="ChEBI" id="CHEBI:58613"/>
        <dbReference type="ChEBI" id="CHEBI:58866"/>
        <dbReference type="EC" id="4.1.1.48"/>
    </reaction>
</comment>
<dbReference type="FunFam" id="3.20.20.70:FF:000024">
    <property type="entry name" value="Indole-3-glycerol phosphate synthase"/>
    <property type="match status" value="1"/>
</dbReference>
<dbReference type="AlphaFoldDB" id="A0A517M358"/>
<dbReference type="NCBIfam" id="NF001373">
    <property type="entry name" value="PRK00278.1-6"/>
    <property type="match status" value="1"/>
</dbReference>
<dbReference type="InterPro" id="IPR013798">
    <property type="entry name" value="Indole-3-glycerol_P_synth_dom"/>
</dbReference>
<dbReference type="PANTHER" id="PTHR22854:SF2">
    <property type="entry name" value="INDOLE-3-GLYCEROL-PHOSPHATE SYNTHASE"/>
    <property type="match status" value="1"/>
</dbReference>
<comment type="pathway">
    <text evidence="2 8">Amino-acid biosynthesis; L-tryptophan biosynthesis; L-tryptophan from chorismate: step 4/5.</text>
</comment>
<dbReference type="GO" id="GO:0004640">
    <property type="term" value="F:phosphoribosylanthranilate isomerase activity"/>
    <property type="evidence" value="ECO:0007669"/>
    <property type="project" value="TreeGrafter"/>
</dbReference>
<keyword evidence="4 8" id="KW-0210">Decarboxylase</keyword>
<dbReference type="InterPro" id="IPR001468">
    <property type="entry name" value="Indole-3-GlycerolPSynthase_CS"/>
</dbReference>
<dbReference type="EC" id="4.1.1.48" evidence="8"/>
<evidence type="ECO:0000256" key="2">
    <source>
        <dbReference type="ARBA" id="ARBA00004696"/>
    </source>
</evidence>
<gene>
    <name evidence="8 10" type="primary">trpC</name>
    <name evidence="10" type="ORF">EC9_34860</name>
</gene>
<evidence type="ECO:0000256" key="5">
    <source>
        <dbReference type="ARBA" id="ARBA00022822"/>
    </source>
</evidence>
<evidence type="ECO:0000313" key="10">
    <source>
        <dbReference type="EMBL" id="QDS89289.1"/>
    </source>
</evidence>
<feature type="domain" description="Indole-3-glycerol phosphate synthase" evidence="9">
    <location>
        <begin position="5"/>
        <end position="257"/>
    </location>
</feature>
<dbReference type="InterPro" id="IPR013785">
    <property type="entry name" value="Aldolase_TIM"/>
</dbReference>
<evidence type="ECO:0000256" key="4">
    <source>
        <dbReference type="ARBA" id="ARBA00022793"/>
    </source>
</evidence>
<dbReference type="GO" id="GO:0000162">
    <property type="term" value="P:L-tryptophan biosynthetic process"/>
    <property type="evidence" value="ECO:0007669"/>
    <property type="project" value="UniProtKB-UniRule"/>
</dbReference>
<evidence type="ECO:0000256" key="6">
    <source>
        <dbReference type="ARBA" id="ARBA00023141"/>
    </source>
</evidence>
<dbReference type="Gene3D" id="3.20.20.70">
    <property type="entry name" value="Aldolase class I"/>
    <property type="match status" value="1"/>
</dbReference>
<keyword evidence="11" id="KW-1185">Reference proteome</keyword>